<comment type="caution">
    <text evidence="2">The sequence shown here is derived from an EMBL/GenBank/DDBJ whole genome shotgun (WGS) entry which is preliminary data.</text>
</comment>
<dbReference type="NCBIfam" id="TIGR03784">
    <property type="entry name" value="marine_sortase"/>
    <property type="match status" value="1"/>
</dbReference>
<dbReference type="InterPro" id="IPR023365">
    <property type="entry name" value="Sortase_dom-sf"/>
</dbReference>
<dbReference type="Gene3D" id="2.40.260.10">
    <property type="entry name" value="Sortase"/>
    <property type="match status" value="1"/>
</dbReference>
<dbReference type="EMBL" id="JBHRSW010000018">
    <property type="protein sequence ID" value="MFC3122191.1"/>
    <property type="molecule type" value="Genomic_DNA"/>
</dbReference>
<dbReference type="InterPro" id="IPR022445">
    <property type="entry name" value="Sortase_proteobact_type"/>
</dbReference>
<keyword evidence="3" id="KW-1185">Reference proteome</keyword>
<reference evidence="3" key="1">
    <citation type="journal article" date="2019" name="Int. J. Syst. Evol. Microbiol.">
        <title>The Global Catalogue of Microorganisms (GCM) 10K type strain sequencing project: providing services to taxonomists for standard genome sequencing and annotation.</title>
        <authorList>
            <consortium name="The Broad Institute Genomics Platform"/>
            <consortium name="The Broad Institute Genome Sequencing Center for Infectious Disease"/>
            <person name="Wu L."/>
            <person name="Ma J."/>
        </authorList>
    </citation>
    <scope>NUCLEOTIDE SEQUENCE [LARGE SCALE GENOMIC DNA]</scope>
    <source>
        <strain evidence="3">KCTC 52473</strain>
    </source>
</reference>
<dbReference type="RefSeq" id="WP_376920325.1">
    <property type="nucleotide sequence ID" value="NZ_JBHRSW010000018.1"/>
</dbReference>
<accession>A0ABV7FRW5</accession>
<dbReference type="InterPro" id="IPR005754">
    <property type="entry name" value="Sortase"/>
</dbReference>
<gene>
    <name evidence="2" type="ORF">ACFOHL_11225</name>
</gene>
<name>A0ABV7FRW5_9ALTE</name>
<dbReference type="CDD" id="cd05828">
    <property type="entry name" value="Sortase_D_1"/>
    <property type="match status" value="1"/>
</dbReference>
<evidence type="ECO:0000313" key="3">
    <source>
        <dbReference type="Proteomes" id="UP001595478"/>
    </source>
</evidence>
<evidence type="ECO:0000313" key="2">
    <source>
        <dbReference type="EMBL" id="MFC3122191.1"/>
    </source>
</evidence>
<dbReference type="EC" id="3.4.22.-" evidence="2"/>
<keyword evidence="1 2" id="KW-0378">Hydrolase</keyword>
<sequence length="187" mass="21108">MGTKQYRFIFIGVLLAGSVLLANGNYISAKAWLAQYFIERAWHMQIKYSKPTKPWPWADTHVSGKLDFANLSLMVLEGTNLRNLAFGPTRLSTSATTNELGNIVIFGHRDTHFAKLQTLTLGEQIRFTQHITKIYEVSEIAIVDADAVEVTFPTQDDVITLITCYPFDELSSEAELRYIVRAHAIKV</sequence>
<dbReference type="Proteomes" id="UP001595478">
    <property type="component" value="Unassembled WGS sequence"/>
</dbReference>
<dbReference type="Pfam" id="PF04203">
    <property type="entry name" value="Sortase"/>
    <property type="match status" value="1"/>
</dbReference>
<dbReference type="GO" id="GO:0016787">
    <property type="term" value="F:hydrolase activity"/>
    <property type="evidence" value="ECO:0007669"/>
    <property type="project" value="UniProtKB-KW"/>
</dbReference>
<proteinExistence type="predicted"/>
<evidence type="ECO:0000256" key="1">
    <source>
        <dbReference type="ARBA" id="ARBA00022801"/>
    </source>
</evidence>
<protein>
    <submittedName>
        <fullName evidence="2">Class GN sortase</fullName>
        <ecNumber evidence="2">3.4.22.-</ecNumber>
    </submittedName>
</protein>
<dbReference type="InterPro" id="IPR041999">
    <property type="entry name" value="Sortase_D_1"/>
</dbReference>
<dbReference type="NCBIfam" id="TIGR01076">
    <property type="entry name" value="sortase_fam"/>
    <property type="match status" value="1"/>
</dbReference>
<dbReference type="SUPFAM" id="SSF63817">
    <property type="entry name" value="Sortase"/>
    <property type="match status" value="1"/>
</dbReference>
<organism evidence="2 3">
    <name type="scientific">Agaribacter flavus</name>
    <dbReference type="NCBI Taxonomy" id="1902781"/>
    <lineage>
        <taxon>Bacteria</taxon>
        <taxon>Pseudomonadati</taxon>
        <taxon>Pseudomonadota</taxon>
        <taxon>Gammaproteobacteria</taxon>
        <taxon>Alteromonadales</taxon>
        <taxon>Alteromonadaceae</taxon>
        <taxon>Agaribacter</taxon>
    </lineage>
</organism>